<dbReference type="OrthoDB" id="1926878at2759"/>
<dbReference type="SUPFAM" id="SSF52540">
    <property type="entry name" value="P-loop containing nucleoside triphosphate hydrolases"/>
    <property type="match status" value="1"/>
</dbReference>
<keyword evidence="2" id="KW-0235">DNA replication</keyword>
<dbReference type="InterPro" id="IPR049945">
    <property type="entry name" value="AAA_22"/>
</dbReference>
<feature type="domain" description="AAA+ ATPase" evidence="4">
    <location>
        <begin position="173"/>
        <end position="314"/>
    </location>
</feature>
<evidence type="ECO:0000313" key="5">
    <source>
        <dbReference type="EMBL" id="SJL05287.1"/>
    </source>
</evidence>
<keyword evidence="6" id="KW-1185">Reference proteome</keyword>
<dbReference type="OMA" id="LFEWSLH"/>
<name>A0A284R971_ARMOS</name>
<gene>
    <name evidence="5" type="ORF">ARMOST_08653</name>
</gene>
<dbReference type="EMBL" id="FUEG01000006">
    <property type="protein sequence ID" value="SJL05287.1"/>
    <property type="molecule type" value="Genomic_DNA"/>
</dbReference>
<dbReference type="AlphaFoldDB" id="A0A284R971"/>
<dbReference type="GO" id="GO:0006270">
    <property type="term" value="P:DNA replication initiation"/>
    <property type="evidence" value="ECO:0007669"/>
    <property type="project" value="TreeGrafter"/>
</dbReference>
<evidence type="ECO:0000256" key="3">
    <source>
        <dbReference type="SAM" id="MobiDB-lite"/>
    </source>
</evidence>
<feature type="region of interest" description="Disordered" evidence="3">
    <location>
        <begin position="1"/>
        <end position="46"/>
    </location>
</feature>
<feature type="compositionally biased region" description="Polar residues" evidence="3">
    <location>
        <begin position="1"/>
        <end position="13"/>
    </location>
</feature>
<dbReference type="GO" id="GO:0033314">
    <property type="term" value="P:mitotic DNA replication checkpoint signaling"/>
    <property type="evidence" value="ECO:0007669"/>
    <property type="project" value="TreeGrafter"/>
</dbReference>
<sequence length="619" mass="66529">MQTPRSTRSSTLGKRTHRSELPSPDPTPSYKRPKTTVTLLDGDDNKENIPPYLIRAVNADASSPTSARATRALRRTTTEIEVTPPRRRAQRHASASLISSPSTPVSRCAIAITTPPPTPPTLLPFHVRARALLRATCDDAVDMPARDDERAIIRDFITGFVVASPLDSDDADHASCLYISGAPGTGKTALVNSILRSLDNDIEVITINCMALSSLEALWERLHEEFKGTKKASNQIKKARRGKDAVEALLNGLQTKCLLVLDELDHIATAPQSLETLFSLPTANPSVIRIIGIANTHTLTSSASSFSSSVRTIHFAPYTPTQLLQIIEARLAPLRNDEAEADHAKTLLPAPALTLLTKKVAAMTGDVRSLFEVLRGTIDTAVTSCKGDRRPSITPAHVLVALKSHGPSNKKPLAHSSTPSILGSSDSEIVSNVKSLGLQARIVLLLILLSSKRIEAGLPLLSTAAPKSPSKSTGIETSHLFIFYSSALQRGDSDVFTPVSRSEFVDLLGMLDGVGLVSVTSTIGSPRGKGGKRSLTRTSSGTITGNVQIASGIRYDEVLKGLGVKSADAEVSDDVMEEEVSALWHRETARMNKEIKEAQNLAAKSQERQNPHFADAMED</sequence>
<dbReference type="GO" id="GO:0016887">
    <property type="term" value="F:ATP hydrolysis activity"/>
    <property type="evidence" value="ECO:0007669"/>
    <property type="project" value="InterPro"/>
</dbReference>
<evidence type="ECO:0000256" key="2">
    <source>
        <dbReference type="ARBA" id="ARBA00022705"/>
    </source>
</evidence>
<dbReference type="SMART" id="SM00382">
    <property type="entry name" value="AAA"/>
    <property type="match status" value="1"/>
</dbReference>
<dbReference type="InterPro" id="IPR003593">
    <property type="entry name" value="AAA+_ATPase"/>
</dbReference>
<feature type="region of interest" description="Disordered" evidence="3">
    <location>
        <begin position="599"/>
        <end position="619"/>
    </location>
</feature>
<dbReference type="PANTHER" id="PTHR10763:SF26">
    <property type="entry name" value="CELL DIVISION CONTROL PROTEIN 6 HOMOLOG"/>
    <property type="match status" value="1"/>
</dbReference>
<dbReference type="Proteomes" id="UP000219338">
    <property type="component" value="Unassembled WGS sequence"/>
</dbReference>
<organism evidence="5 6">
    <name type="scientific">Armillaria ostoyae</name>
    <name type="common">Armillaria root rot fungus</name>
    <dbReference type="NCBI Taxonomy" id="47428"/>
    <lineage>
        <taxon>Eukaryota</taxon>
        <taxon>Fungi</taxon>
        <taxon>Dikarya</taxon>
        <taxon>Basidiomycota</taxon>
        <taxon>Agaricomycotina</taxon>
        <taxon>Agaricomycetes</taxon>
        <taxon>Agaricomycetidae</taxon>
        <taxon>Agaricales</taxon>
        <taxon>Marasmiineae</taxon>
        <taxon>Physalacriaceae</taxon>
        <taxon>Armillaria</taxon>
    </lineage>
</organism>
<dbReference type="PANTHER" id="PTHR10763">
    <property type="entry name" value="CELL DIVISION CONTROL PROTEIN 6-RELATED"/>
    <property type="match status" value="1"/>
</dbReference>
<dbReference type="CDD" id="cd00009">
    <property type="entry name" value="AAA"/>
    <property type="match status" value="1"/>
</dbReference>
<dbReference type="InterPro" id="IPR027417">
    <property type="entry name" value="P-loop_NTPase"/>
</dbReference>
<proteinExistence type="inferred from homology"/>
<dbReference type="GO" id="GO:0005634">
    <property type="term" value="C:nucleus"/>
    <property type="evidence" value="ECO:0007669"/>
    <property type="project" value="TreeGrafter"/>
</dbReference>
<evidence type="ECO:0000256" key="1">
    <source>
        <dbReference type="ARBA" id="ARBA00006184"/>
    </source>
</evidence>
<dbReference type="Pfam" id="PF13401">
    <property type="entry name" value="AAA_22"/>
    <property type="match status" value="1"/>
</dbReference>
<comment type="similarity">
    <text evidence="1">Belongs to the CDC6/cdc18 family.</text>
</comment>
<evidence type="ECO:0000313" key="6">
    <source>
        <dbReference type="Proteomes" id="UP000219338"/>
    </source>
</evidence>
<protein>
    <recommendedName>
        <fullName evidence="4">AAA+ ATPase domain-containing protein</fullName>
    </recommendedName>
</protein>
<reference evidence="6" key="1">
    <citation type="journal article" date="2017" name="Nat. Ecol. Evol.">
        <title>Genome expansion and lineage-specific genetic innovations in the forest pathogenic fungi Armillaria.</title>
        <authorList>
            <person name="Sipos G."/>
            <person name="Prasanna A.N."/>
            <person name="Walter M.C."/>
            <person name="O'Connor E."/>
            <person name="Balint B."/>
            <person name="Krizsan K."/>
            <person name="Kiss B."/>
            <person name="Hess J."/>
            <person name="Varga T."/>
            <person name="Slot J."/>
            <person name="Riley R."/>
            <person name="Boka B."/>
            <person name="Rigling D."/>
            <person name="Barry K."/>
            <person name="Lee J."/>
            <person name="Mihaltcheva S."/>
            <person name="LaButti K."/>
            <person name="Lipzen A."/>
            <person name="Waldron R."/>
            <person name="Moloney N.M."/>
            <person name="Sperisen C."/>
            <person name="Kredics L."/>
            <person name="Vagvoelgyi C."/>
            <person name="Patrignani A."/>
            <person name="Fitzpatrick D."/>
            <person name="Nagy I."/>
            <person name="Doyle S."/>
            <person name="Anderson J.B."/>
            <person name="Grigoriev I.V."/>
            <person name="Gueldener U."/>
            <person name="Muensterkoetter M."/>
            <person name="Nagy L.G."/>
        </authorList>
    </citation>
    <scope>NUCLEOTIDE SEQUENCE [LARGE SCALE GENOMIC DNA]</scope>
    <source>
        <strain evidence="6">C18/9</strain>
    </source>
</reference>
<dbReference type="InterPro" id="IPR050311">
    <property type="entry name" value="ORC1/CDC6"/>
</dbReference>
<accession>A0A284R971</accession>
<dbReference type="GO" id="GO:0003688">
    <property type="term" value="F:DNA replication origin binding"/>
    <property type="evidence" value="ECO:0007669"/>
    <property type="project" value="TreeGrafter"/>
</dbReference>
<dbReference type="Gene3D" id="3.40.50.300">
    <property type="entry name" value="P-loop containing nucleotide triphosphate hydrolases"/>
    <property type="match status" value="1"/>
</dbReference>
<dbReference type="STRING" id="47428.A0A284R971"/>
<evidence type="ECO:0000259" key="4">
    <source>
        <dbReference type="SMART" id="SM00382"/>
    </source>
</evidence>